<evidence type="ECO:0000256" key="1">
    <source>
        <dbReference type="ARBA" id="ARBA00023015"/>
    </source>
</evidence>
<evidence type="ECO:0000256" key="2">
    <source>
        <dbReference type="ARBA" id="ARBA00023125"/>
    </source>
</evidence>
<dbReference type="InterPro" id="IPR000792">
    <property type="entry name" value="Tscrpt_reg_LuxR_C"/>
</dbReference>
<keyword evidence="1" id="KW-0805">Transcription regulation</keyword>
<evidence type="ECO:0000259" key="4">
    <source>
        <dbReference type="PROSITE" id="PS50043"/>
    </source>
</evidence>
<dbReference type="SMART" id="SM00421">
    <property type="entry name" value="HTH_LUXR"/>
    <property type="match status" value="1"/>
</dbReference>
<comment type="caution">
    <text evidence="5">The sequence shown here is derived from an EMBL/GenBank/DDBJ whole genome shotgun (WGS) entry which is preliminary data.</text>
</comment>
<keyword evidence="6" id="KW-1185">Reference proteome</keyword>
<dbReference type="CDD" id="cd06170">
    <property type="entry name" value="LuxR_C_like"/>
    <property type="match status" value="1"/>
</dbReference>
<proteinExistence type="predicted"/>
<dbReference type="PRINTS" id="PR00038">
    <property type="entry name" value="HTHLUXR"/>
</dbReference>
<dbReference type="PROSITE" id="PS50043">
    <property type="entry name" value="HTH_LUXR_2"/>
    <property type="match status" value="1"/>
</dbReference>
<dbReference type="InterPro" id="IPR036388">
    <property type="entry name" value="WH-like_DNA-bd_sf"/>
</dbReference>
<reference evidence="5 6" key="1">
    <citation type="submission" date="2017-10" db="EMBL/GenBank/DDBJ databases">
        <title>Two draft genome sequences of Pusillimonas sp. strains isolated from a nitrate- and radionuclide-contaminated groundwater in Russia.</title>
        <authorList>
            <person name="Grouzdev D.S."/>
            <person name="Tourova T.P."/>
            <person name="Goeva M.A."/>
            <person name="Babich T.L."/>
            <person name="Sokolova D.S."/>
            <person name="Abdullin R."/>
            <person name="Poltaraus A.B."/>
            <person name="Toshchakov S.V."/>
            <person name="Nazina T.N."/>
        </authorList>
    </citation>
    <scope>NUCLEOTIDE SEQUENCE [LARGE SCALE GENOMIC DNA]</scope>
    <source>
        <strain evidence="5 6">JR1/69-3-13</strain>
    </source>
</reference>
<dbReference type="Gene3D" id="1.10.10.10">
    <property type="entry name" value="Winged helix-like DNA-binding domain superfamily/Winged helix DNA-binding domain"/>
    <property type="match status" value="1"/>
</dbReference>
<keyword evidence="3" id="KW-0804">Transcription</keyword>
<organism evidence="5 6">
    <name type="scientific">Pollutimonas subterranea</name>
    <dbReference type="NCBI Taxonomy" id="2045210"/>
    <lineage>
        <taxon>Bacteria</taxon>
        <taxon>Pseudomonadati</taxon>
        <taxon>Pseudomonadota</taxon>
        <taxon>Betaproteobacteria</taxon>
        <taxon>Burkholderiales</taxon>
        <taxon>Alcaligenaceae</taxon>
        <taxon>Pollutimonas</taxon>
    </lineage>
</organism>
<dbReference type="InterPro" id="IPR016032">
    <property type="entry name" value="Sig_transdc_resp-reg_C-effctor"/>
</dbReference>
<name>A0A2N4U648_9BURK</name>
<dbReference type="PANTHER" id="PTHR44688:SF16">
    <property type="entry name" value="DNA-BINDING TRANSCRIPTIONAL ACTIVATOR DEVR_DOSR"/>
    <property type="match status" value="1"/>
</dbReference>
<gene>
    <name evidence="5" type="ORF">CR159_08525</name>
</gene>
<dbReference type="Proteomes" id="UP000234190">
    <property type="component" value="Unassembled WGS sequence"/>
</dbReference>
<dbReference type="GO" id="GO:0003677">
    <property type="term" value="F:DNA binding"/>
    <property type="evidence" value="ECO:0007669"/>
    <property type="project" value="UniProtKB-KW"/>
</dbReference>
<evidence type="ECO:0000313" key="6">
    <source>
        <dbReference type="Proteomes" id="UP000234190"/>
    </source>
</evidence>
<accession>A0A2N4U648</accession>
<sequence length="96" mass="10326">MKPLTDRELTCLRWAAVGKTSWEVGVILGLTERTINFHVHNACQKLGVHGRQAAITAAFQSGLMPTILTESLPGFAGTARPAVAGTLPDQPSQYPR</sequence>
<dbReference type="EMBL" id="PDNW01000005">
    <property type="protein sequence ID" value="PLC50479.1"/>
    <property type="molecule type" value="Genomic_DNA"/>
</dbReference>
<dbReference type="AlphaFoldDB" id="A0A2N4U648"/>
<dbReference type="Pfam" id="PF00196">
    <property type="entry name" value="GerE"/>
    <property type="match status" value="1"/>
</dbReference>
<feature type="domain" description="HTH luxR-type" evidence="4">
    <location>
        <begin position="1"/>
        <end position="62"/>
    </location>
</feature>
<dbReference type="RefSeq" id="WP_102073577.1">
    <property type="nucleotide sequence ID" value="NZ_PDNW01000005.1"/>
</dbReference>
<evidence type="ECO:0000256" key="3">
    <source>
        <dbReference type="ARBA" id="ARBA00023163"/>
    </source>
</evidence>
<dbReference type="GO" id="GO:0006355">
    <property type="term" value="P:regulation of DNA-templated transcription"/>
    <property type="evidence" value="ECO:0007669"/>
    <property type="project" value="InterPro"/>
</dbReference>
<keyword evidence="2" id="KW-0238">DNA-binding</keyword>
<evidence type="ECO:0000313" key="5">
    <source>
        <dbReference type="EMBL" id="PLC50479.1"/>
    </source>
</evidence>
<dbReference type="OrthoDB" id="9774661at2"/>
<dbReference type="SUPFAM" id="SSF46894">
    <property type="entry name" value="C-terminal effector domain of the bipartite response regulators"/>
    <property type="match status" value="1"/>
</dbReference>
<dbReference type="PANTHER" id="PTHR44688">
    <property type="entry name" value="DNA-BINDING TRANSCRIPTIONAL ACTIVATOR DEVR_DOSR"/>
    <property type="match status" value="1"/>
</dbReference>
<dbReference type="PROSITE" id="PS00622">
    <property type="entry name" value="HTH_LUXR_1"/>
    <property type="match status" value="1"/>
</dbReference>
<protein>
    <submittedName>
        <fullName evidence="5">Helix-turn-helix transcriptional regulator</fullName>
    </submittedName>
</protein>